<dbReference type="GO" id="GO:0009307">
    <property type="term" value="P:DNA restriction-modification system"/>
    <property type="evidence" value="ECO:0007669"/>
    <property type="project" value="UniProtKB-KW"/>
</dbReference>
<dbReference type="STRING" id="74969.FAD_0248"/>
<dbReference type="EMBL" id="CP015363">
    <property type="protein sequence ID" value="ARD84172.1"/>
    <property type="molecule type" value="Genomic_DNA"/>
</dbReference>
<gene>
    <name evidence="4" type="ORF">FAD_0248</name>
</gene>
<dbReference type="GeneID" id="16025414"/>
<feature type="domain" description="N6 adenine-specific DNA methyltransferase N-terminal" evidence="3">
    <location>
        <begin position="18"/>
        <end position="126"/>
    </location>
</feature>
<dbReference type="InterPro" id="IPR038333">
    <property type="entry name" value="T1MK-like_N_sf"/>
</dbReference>
<dbReference type="InterPro" id="IPR022749">
    <property type="entry name" value="D12N6_MeTrfase_N"/>
</dbReference>
<sequence length="139" mass="16287">MAVDCFRKITKNDLVKLMDNAADLVRTSVDYKYILILLFIKRLSDGWKEEVEDAMSKIMEEAGIDESEAGKRAVSNEFHNFMVPENALCNNIRKDREKLKENMSRGINEIAKENKELDEIVNRIDFIDLRLQSIFYYMI</sequence>
<evidence type="ECO:0000313" key="4">
    <source>
        <dbReference type="EMBL" id="ARD84172.1"/>
    </source>
</evidence>
<evidence type="ECO:0000256" key="2">
    <source>
        <dbReference type="SAM" id="Coils"/>
    </source>
</evidence>
<evidence type="ECO:0000259" key="3">
    <source>
        <dbReference type="Pfam" id="PF12161"/>
    </source>
</evidence>
<keyword evidence="1" id="KW-0680">Restriction system</keyword>
<feature type="coiled-coil region" evidence="2">
    <location>
        <begin position="89"/>
        <end position="116"/>
    </location>
</feature>
<organism evidence="4 5">
    <name type="scientific">Ferroplasma acidiphilum</name>
    <dbReference type="NCBI Taxonomy" id="74969"/>
    <lineage>
        <taxon>Archaea</taxon>
        <taxon>Methanobacteriati</taxon>
        <taxon>Thermoplasmatota</taxon>
        <taxon>Thermoplasmata</taxon>
        <taxon>Thermoplasmatales</taxon>
        <taxon>Ferroplasmaceae</taxon>
        <taxon>Ferroplasma</taxon>
    </lineage>
</organism>
<dbReference type="GeneID" id="31675756"/>
<evidence type="ECO:0000313" key="5">
    <source>
        <dbReference type="Proteomes" id="UP000192050"/>
    </source>
</evidence>
<proteinExistence type="predicted"/>
<dbReference type="AlphaFoldDB" id="A0A1V0N1Z2"/>
<keyword evidence="2" id="KW-0175">Coiled coil</keyword>
<name>A0A1V0N1Z2_9ARCH</name>
<dbReference type="RefSeq" id="WP_009887267.1">
    <property type="nucleotide sequence ID" value="NZ_CP015363.1"/>
</dbReference>
<keyword evidence="5" id="KW-1185">Reference proteome</keyword>
<dbReference type="Proteomes" id="UP000192050">
    <property type="component" value="Chromosome"/>
</dbReference>
<reference evidence="4 5" key="1">
    <citation type="submission" date="2011-10" db="EMBL/GenBank/DDBJ databases">
        <title>Metabolic and evolutionary patterns in the extreme acidophile Ferroplasma acidiphilum.</title>
        <authorList>
            <person name="Golyshina O.V."/>
            <person name="Kozyavkin S.A."/>
            <person name="Tatusov R.L."/>
            <person name="Slesarev A.I."/>
            <person name="Golyshin P.N."/>
        </authorList>
    </citation>
    <scope>NUCLEOTIDE SEQUENCE [LARGE SCALE GENOMIC DNA]</scope>
    <source>
        <strain evidence="5">Y</strain>
    </source>
</reference>
<dbReference type="Gene3D" id="1.20.1260.30">
    <property type="match status" value="1"/>
</dbReference>
<dbReference type="KEGG" id="fai:FAD_0248"/>
<accession>A0A1V0N1Z2</accession>
<evidence type="ECO:0000256" key="1">
    <source>
        <dbReference type="ARBA" id="ARBA00022747"/>
    </source>
</evidence>
<dbReference type="Pfam" id="PF12161">
    <property type="entry name" value="HsdM_N"/>
    <property type="match status" value="1"/>
</dbReference>
<protein>
    <submittedName>
        <fullName evidence="4">Type I restriction-modification system methylation subunit</fullName>
    </submittedName>
</protein>